<keyword evidence="1" id="KW-0812">Transmembrane</keyword>
<organism evidence="2 3">
    <name type="scientific">Sphingobacterium yanglingense</name>
    <dbReference type="NCBI Taxonomy" id="1437280"/>
    <lineage>
        <taxon>Bacteria</taxon>
        <taxon>Pseudomonadati</taxon>
        <taxon>Bacteroidota</taxon>
        <taxon>Sphingobacteriia</taxon>
        <taxon>Sphingobacteriales</taxon>
        <taxon>Sphingobacteriaceae</taxon>
        <taxon>Sphingobacterium</taxon>
    </lineage>
</organism>
<evidence type="ECO:0000313" key="3">
    <source>
        <dbReference type="Proteomes" id="UP000295292"/>
    </source>
</evidence>
<accession>A0A4R6W561</accession>
<dbReference type="Proteomes" id="UP000295292">
    <property type="component" value="Unassembled WGS sequence"/>
</dbReference>
<proteinExistence type="predicted"/>
<name>A0A4R6W561_9SPHI</name>
<dbReference type="EMBL" id="SNYV01000020">
    <property type="protein sequence ID" value="TDQ72275.1"/>
    <property type="molecule type" value="Genomic_DNA"/>
</dbReference>
<keyword evidence="3" id="KW-1185">Reference proteome</keyword>
<evidence type="ECO:0000313" key="2">
    <source>
        <dbReference type="EMBL" id="TDQ72275.1"/>
    </source>
</evidence>
<gene>
    <name evidence="2" type="ORF">CLV99_4739</name>
</gene>
<protein>
    <submittedName>
        <fullName evidence="2">Uncharacterized protein</fullName>
    </submittedName>
</protein>
<keyword evidence="1" id="KW-1133">Transmembrane helix</keyword>
<keyword evidence="1" id="KW-0472">Membrane</keyword>
<dbReference type="RefSeq" id="WP_133586864.1">
    <property type="nucleotide sequence ID" value="NZ_SNYV01000020.1"/>
</dbReference>
<dbReference type="AlphaFoldDB" id="A0A4R6W561"/>
<comment type="caution">
    <text evidence="2">The sequence shown here is derived from an EMBL/GenBank/DDBJ whole genome shotgun (WGS) entry which is preliminary data.</text>
</comment>
<dbReference type="OrthoDB" id="667621at2"/>
<evidence type="ECO:0000256" key="1">
    <source>
        <dbReference type="SAM" id="Phobius"/>
    </source>
</evidence>
<feature type="transmembrane region" description="Helical" evidence="1">
    <location>
        <begin position="121"/>
        <end position="139"/>
    </location>
</feature>
<sequence>MASLKQIILVLAMLMGISSISLARVKIPLGEREVLNKVHDLPDTDEFKLENGSYLDLATLHTEFNIAYLLPLYITVAPKLVGYDEKTKEYYDIPAKELEALLIEQKLKSSNLNKLPFYTQYGGKLVGLALIAFIIWGFIPSKKKKIEPKNI</sequence>
<reference evidence="2 3" key="1">
    <citation type="submission" date="2019-03" db="EMBL/GenBank/DDBJ databases">
        <title>Genomic Encyclopedia of Archaeal and Bacterial Type Strains, Phase II (KMG-II): from individual species to whole genera.</title>
        <authorList>
            <person name="Goeker M."/>
        </authorList>
    </citation>
    <scope>NUCLEOTIDE SEQUENCE [LARGE SCALE GENOMIC DNA]</scope>
    <source>
        <strain evidence="2 3">DSM 28353</strain>
    </source>
</reference>